<feature type="compositionally biased region" description="Basic and acidic residues" evidence="1">
    <location>
        <begin position="58"/>
        <end position="67"/>
    </location>
</feature>
<feature type="region of interest" description="Disordered" evidence="1">
    <location>
        <begin position="58"/>
        <end position="90"/>
    </location>
</feature>
<dbReference type="EMBL" id="JAAVLW010000006">
    <property type="protein sequence ID" value="NOJ48715.1"/>
    <property type="molecule type" value="Genomic_DNA"/>
</dbReference>
<dbReference type="InterPro" id="IPR025430">
    <property type="entry name" value="DUF4167"/>
</dbReference>
<sequence>MARRTRSRKSNVVRTRLPRQSQNAQRNYERYVELARAEALKGDLIAAENYLQHAEHFLRSMHGEAHSGRHSPQPAISPQQRLRHKPPGAA</sequence>
<organism evidence="3 4">
    <name type="scientific">Bradyrhizobium archetypum</name>
    <dbReference type="NCBI Taxonomy" id="2721160"/>
    <lineage>
        <taxon>Bacteria</taxon>
        <taxon>Pseudomonadati</taxon>
        <taxon>Pseudomonadota</taxon>
        <taxon>Alphaproteobacteria</taxon>
        <taxon>Hyphomicrobiales</taxon>
        <taxon>Nitrobacteraceae</taxon>
        <taxon>Bradyrhizobium</taxon>
    </lineage>
</organism>
<accession>A0A7Y4H6S3</accession>
<dbReference type="Proteomes" id="UP000528734">
    <property type="component" value="Unassembled WGS sequence"/>
</dbReference>
<gene>
    <name evidence="3" type="ORF">HCN50_21060</name>
</gene>
<evidence type="ECO:0000313" key="4">
    <source>
        <dbReference type="Proteomes" id="UP000528734"/>
    </source>
</evidence>
<evidence type="ECO:0000313" key="3">
    <source>
        <dbReference type="EMBL" id="NOJ48715.1"/>
    </source>
</evidence>
<feature type="region of interest" description="Disordered" evidence="1">
    <location>
        <begin position="1"/>
        <end position="27"/>
    </location>
</feature>
<protein>
    <submittedName>
        <fullName evidence="3">DUF4167 domain-containing protein</fullName>
    </submittedName>
</protein>
<dbReference type="AlphaFoldDB" id="A0A7Y4H6S3"/>
<dbReference type="Pfam" id="PF13763">
    <property type="entry name" value="DUF4167"/>
    <property type="match status" value="1"/>
</dbReference>
<comment type="caution">
    <text evidence="3">The sequence shown here is derived from an EMBL/GenBank/DDBJ whole genome shotgun (WGS) entry which is preliminary data.</text>
</comment>
<feature type="domain" description="DUF4167" evidence="2">
    <location>
        <begin position="5"/>
        <end position="61"/>
    </location>
</feature>
<dbReference type="RefSeq" id="WP_171711585.1">
    <property type="nucleotide sequence ID" value="NZ_JAAVLW010000006.1"/>
</dbReference>
<feature type="compositionally biased region" description="Basic residues" evidence="1">
    <location>
        <begin position="1"/>
        <end position="11"/>
    </location>
</feature>
<name>A0A7Y4H6S3_9BRAD</name>
<feature type="compositionally biased region" description="Basic residues" evidence="1">
    <location>
        <begin position="81"/>
        <end position="90"/>
    </location>
</feature>
<reference evidence="3 4" key="1">
    <citation type="submission" date="2020-03" db="EMBL/GenBank/DDBJ databases">
        <title>Bradyrhizobium diversity isolated from nodules of Muelleranthus trifoliolatus.</title>
        <authorList>
            <person name="Klepa M."/>
            <person name="Helene L."/>
            <person name="Hungria M."/>
        </authorList>
    </citation>
    <scope>NUCLEOTIDE SEQUENCE [LARGE SCALE GENOMIC DNA]</scope>
    <source>
        <strain evidence="3 4">WSM 1744</strain>
    </source>
</reference>
<feature type="compositionally biased region" description="Polar residues" evidence="1">
    <location>
        <begin position="12"/>
        <end position="26"/>
    </location>
</feature>
<evidence type="ECO:0000256" key="1">
    <source>
        <dbReference type="SAM" id="MobiDB-lite"/>
    </source>
</evidence>
<evidence type="ECO:0000259" key="2">
    <source>
        <dbReference type="Pfam" id="PF13763"/>
    </source>
</evidence>
<keyword evidence="4" id="KW-1185">Reference proteome</keyword>
<proteinExistence type="predicted"/>